<feature type="domain" description="CVC" evidence="19">
    <location>
        <begin position="336"/>
        <end position="392"/>
    </location>
</feature>
<dbReference type="InterPro" id="IPR023339">
    <property type="entry name" value="CVC"/>
</dbReference>
<feature type="compositionally biased region" description="Low complexity" evidence="16">
    <location>
        <begin position="69"/>
        <end position="97"/>
    </location>
</feature>
<feature type="compositionally biased region" description="Basic and acidic residues" evidence="16">
    <location>
        <begin position="42"/>
        <end position="54"/>
    </location>
</feature>
<dbReference type="Gene3D" id="1.10.10.60">
    <property type="entry name" value="Homeodomain-like"/>
    <property type="match status" value="1"/>
</dbReference>
<comment type="similarity">
    <text evidence="2">Belongs to the paired homeobox family.</text>
</comment>
<keyword evidence="11" id="KW-0844">Vision</keyword>
<protein>
    <recommendedName>
        <fullName evidence="3">Visual system homeobox 2</fullName>
    </recommendedName>
    <alternativeName>
        <fullName evidence="12">Ceh-10 homeodomain-containing homolog</fullName>
    </alternativeName>
    <alternativeName>
        <fullName evidence="13">Homeobox protein CHX10</fullName>
    </alternativeName>
</protein>
<evidence type="ECO:0000256" key="15">
    <source>
        <dbReference type="RuleBase" id="RU000682"/>
    </source>
</evidence>
<comment type="subcellular location">
    <subcellularLocation>
        <location evidence="1 14 15">Nucleus</location>
    </subcellularLocation>
</comment>
<dbReference type="PANTHER" id="PTHR46892">
    <property type="entry name" value="VISUAL SYSTEM HOMEOBOX 2"/>
    <property type="match status" value="1"/>
</dbReference>
<dbReference type="InterPro" id="IPR009057">
    <property type="entry name" value="Homeodomain-like_sf"/>
</dbReference>
<dbReference type="Pfam" id="PF03826">
    <property type="entry name" value="OAR"/>
    <property type="match status" value="1"/>
</dbReference>
<evidence type="ECO:0000259" key="17">
    <source>
        <dbReference type="PROSITE" id="PS50071"/>
    </source>
</evidence>
<evidence type="ECO:0000259" key="18">
    <source>
        <dbReference type="PROSITE" id="PS50803"/>
    </source>
</evidence>
<keyword evidence="10 14" id="KW-0539">Nucleus</keyword>
<dbReference type="InterPro" id="IPR001356">
    <property type="entry name" value="HD"/>
</dbReference>
<feature type="domain" description="Homeobox" evidence="17">
    <location>
        <begin position="274"/>
        <end position="334"/>
    </location>
</feature>
<feature type="compositionally biased region" description="Basic and acidic residues" evidence="16">
    <location>
        <begin position="394"/>
        <end position="420"/>
    </location>
</feature>
<evidence type="ECO:0000256" key="10">
    <source>
        <dbReference type="ARBA" id="ARBA00023242"/>
    </source>
</evidence>
<evidence type="ECO:0000256" key="12">
    <source>
        <dbReference type="ARBA" id="ARBA00030203"/>
    </source>
</evidence>
<keyword evidence="4" id="KW-0217">Developmental protein</keyword>
<gene>
    <name evidence="21" type="primary">LOC105232211</name>
</gene>
<evidence type="ECO:0000256" key="7">
    <source>
        <dbReference type="ARBA" id="ARBA00023125"/>
    </source>
</evidence>
<evidence type="ECO:0000256" key="4">
    <source>
        <dbReference type="ARBA" id="ARBA00022473"/>
    </source>
</evidence>
<accession>A0ABM3JNF3</accession>
<feature type="compositionally biased region" description="Low complexity" evidence="16">
    <location>
        <begin position="443"/>
        <end position="476"/>
    </location>
</feature>
<evidence type="ECO:0000256" key="14">
    <source>
        <dbReference type="PROSITE-ProRule" id="PRU00108"/>
    </source>
</evidence>
<evidence type="ECO:0000256" key="8">
    <source>
        <dbReference type="ARBA" id="ARBA00023155"/>
    </source>
</evidence>
<keyword evidence="5" id="KW-0716">Sensory transduction</keyword>
<evidence type="ECO:0000313" key="21">
    <source>
        <dbReference type="RefSeq" id="XP_049310754.1"/>
    </source>
</evidence>
<feature type="domain" description="OAR" evidence="18">
    <location>
        <begin position="585"/>
        <end position="598"/>
    </location>
</feature>
<evidence type="ECO:0000256" key="3">
    <source>
        <dbReference type="ARBA" id="ARBA00014891"/>
    </source>
</evidence>
<dbReference type="InterPro" id="IPR017970">
    <property type="entry name" value="Homeobox_CS"/>
</dbReference>
<feature type="compositionally biased region" description="Polar residues" evidence="16">
    <location>
        <begin position="421"/>
        <end position="430"/>
    </location>
</feature>
<reference evidence="21" key="1">
    <citation type="submission" date="2025-08" db="UniProtKB">
        <authorList>
            <consortium name="RefSeq"/>
        </authorList>
    </citation>
    <scope>IDENTIFICATION</scope>
    <source>
        <tissue evidence="21">Adult</tissue>
    </source>
</reference>
<proteinExistence type="inferred from homology"/>
<name>A0ABM3JNF3_BACDO</name>
<evidence type="ECO:0000259" key="19">
    <source>
        <dbReference type="PROSITE" id="PS51496"/>
    </source>
</evidence>
<feature type="compositionally biased region" description="Low complexity" evidence="16">
    <location>
        <begin position="133"/>
        <end position="151"/>
    </location>
</feature>
<sequence length="707" mass="74630">MPQRSPFAIQELLGLSNSAAAAAAVAAAVAKTHEPSQSGSALKDHDTSSTKTKEITVTASADSTPPPTAITTRTPSPNQPALAANSNSSGSASSATTSLNTTATAGASAPALSASAVSTAANGSIAAGPFSVAADQQQQQQQQHAAQQHQQQQHHHQMTMAAAAASRMAYFNAHAAVAAAFLPHNLSSGGAAAAQHTTNLHALQQHHNHHHHHHQLQLQSHHTHGHAPHHLLHAQGFPQIKSFGIPGGCLAGPLSSKDFTLDGINGFGGKKKKKKRRHSRTIFTSYQLEKLEEAFKEAHYPDVYAREMLSLKTELPEDRIQVWFQNRRAKWRKTEKCWGRSTIMAEYGLYGAMVRHSLPLPETIIKSAKENDSVAPWLLGMETESMHRKSIEAQQTFKDDSGLSDHEDSAGSKSNDEAHRLSSSTESLNVVSPGPTHERTHISSNATTPTATTASSSSPHIDLSSPSPPTSHTSTASLALQLSPLQQHQRHLFQQALVPPTAQPSYHPLMDAANASAGAATSKDFHMIMNTAVAAAAAAAAASNAATTAGGSGTGGAVSGIHHHGNGAAAAYTTLDHDPDTFRNNSIACLRAKAQEHQARLLNSGLFLQVRSFAGFQANSHASGISNAASSRAANNNKSNNSNEFIKIADDVGVGQISPVNFGGIGNGDGSAQNNNNIEFCLPIASALQQQQQHQQQLKLERMSCDL</sequence>
<evidence type="ECO:0000256" key="16">
    <source>
        <dbReference type="SAM" id="MobiDB-lite"/>
    </source>
</evidence>
<dbReference type="PROSITE" id="PS50803">
    <property type="entry name" value="OAR"/>
    <property type="match status" value="1"/>
</dbReference>
<keyword evidence="20" id="KW-1185">Reference proteome</keyword>
<dbReference type="Proteomes" id="UP001652620">
    <property type="component" value="Chromosome 4"/>
</dbReference>
<dbReference type="InterPro" id="IPR003654">
    <property type="entry name" value="OAR_dom"/>
</dbReference>
<evidence type="ECO:0000256" key="5">
    <source>
        <dbReference type="ARBA" id="ARBA00022606"/>
    </source>
</evidence>
<keyword evidence="9" id="KW-0804">Transcription</keyword>
<feature type="region of interest" description="Disordered" evidence="16">
    <location>
        <begin position="394"/>
        <end position="476"/>
    </location>
</feature>
<dbReference type="PANTHER" id="PTHR46892:SF3">
    <property type="entry name" value="VISUAL SYSTEM HOMEOBOX 2"/>
    <property type="match status" value="1"/>
</dbReference>
<dbReference type="PROSITE" id="PS50071">
    <property type="entry name" value="HOMEOBOX_2"/>
    <property type="match status" value="1"/>
</dbReference>
<dbReference type="RefSeq" id="XP_049310754.1">
    <property type="nucleotide sequence ID" value="XM_049454797.1"/>
</dbReference>
<feature type="region of interest" description="Disordered" evidence="16">
    <location>
        <begin position="28"/>
        <end position="97"/>
    </location>
</feature>
<evidence type="ECO:0000256" key="6">
    <source>
        <dbReference type="ARBA" id="ARBA00023015"/>
    </source>
</evidence>
<keyword evidence="8 14" id="KW-0371">Homeobox</keyword>
<evidence type="ECO:0000256" key="9">
    <source>
        <dbReference type="ARBA" id="ARBA00023163"/>
    </source>
</evidence>
<dbReference type="CDD" id="cd00086">
    <property type="entry name" value="homeodomain"/>
    <property type="match status" value="1"/>
</dbReference>
<evidence type="ECO:0000313" key="20">
    <source>
        <dbReference type="Proteomes" id="UP001652620"/>
    </source>
</evidence>
<feature type="DNA-binding region" description="Homeobox" evidence="14">
    <location>
        <begin position="276"/>
        <end position="335"/>
    </location>
</feature>
<feature type="region of interest" description="Disordered" evidence="16">
    <location>
        <begin position="132"/>
        <end position="152"/>
    </location>
</feature>
<evidence type="ECO:0000256" key="13">
    <source>
        <dbReference type="ARBA" id="ARBA00031274"/>
    </source>
</evidence>
<dbReference type="InterPro" id="IPR052294">
    <property type="entry name" value="VSX_homeobox_regulators"/>
</dbReference>
<evidence type="ECO:0000256" key="1">
    <source>
        <dbReference type="ARBA" id="ARBA00004123"/>
    </source>
</evidence>
<evidence type="ECO:0000256" key="2">
    <source>
        <dbReference type="ARBA" id="ARBA00005733"/>
    </source>
</evidence>
<keyword evidence="6" id="KW-0805">Transcription regulation</keyword>
<dbReference type="PROSITE" id="PS51496">
    <property type="entry name" value="CVC"/>
    <property type="match status" value="1"/>
</dbReference>
<dbReference type="Pfam" id="PF00046">
    <property type="entry name" value="Homeodomain"/>
    <property type="match status" value="1"/>
</dbReference>
<dbReference type="SUPFAM" id="SSF46689">
    <property type="entry name" value="Homeodomain-like"/>
    <property type="match status" value="1"/>
</dbReference>
<evidence type="ECO:0000256" key="11">
    <source>
        <dbReference type="ARBA" id="ARBA00023305"/>
    </source>
</evidence>
<keyword evidence="7 14" id="KW-0238">DNA-binding</keyword>
<dbReference type="GO" id="GO:0003677">
    <property type="term" value="F:DNA binding"/>
    <property type="evidence" value="ECO:0007669"/>
    <property type="project" value="UniProtKB-KW"/>
</dbReference>
<organism evidence="20 21">
    <name type="scientific">Bactrocera dorsalis</name>
    <name type="common">Oriental fruit fly</name>
    <name type="synonym">Dacus dorsalis</name>
    <dbReference type="NCBI Taxonomy" id="27457"/>
    <lineage>
        <taxon>Eukaryota</taxon>
        <taxon>Metazoa</taxon>
        <taxon>Ecdysozoa</taxon>
        <taxon>Arthropoda</taxon>
        <taxon>Hexapoda</taxon>
        <taxon>Insecta</taxon>
        <taxon>Pterygota</taxon>
        <taxon>Neoptera</taxon>
        <taxon>Endopterygota</taxon>
        <taxon>Diptera</taxon>
        <taxon>Brachycera</taxon>
        <taxon>Muscomorpha</taxon>
        <taxon>Tephritoidea</taxon>
        <taxon>Tephritidae</taxon>
        <taxon>Bactrocera</taxon>
        <taxon>Bactrocera</taxon>
    </lineage>
</organism>
<dbReference type="SMART" id="SM00389">
    <property type="entry name" value="HOX"/>
    <property type="match status" value="1"/>
</dbReference>
<dbReference type="GeneID" id="105232211"/>
<dbReference type="PROSITE" id="PS00027">
    <property type="entry name" value="HOMEOBOX_1"/>
    <property type="match status" value="1"/>
</dbReference>